<dbReference type="PANTHER" id="PTHR10514">
    <property type="entry name" value="ANGIOTENSIN-CONVERTING ENZYME"/>
    <property type="match status" value="1"/>
</dbReference>
<keyword evidence="7" id="KW-0175">Coiled coil</keyword>
<accession>A7T2H1</accession>
<dbReference type="GO" id="GO:0008237">
    <property type="term" value="F:metallopeptidase activity"/>
    <property type="evidence" value="ECO:0007669"/>
    <property type="project" value="InterPro"/>
</dbReference>
<keyword evidence="4 5" id="KW-0325">Glycoprotein</keyword>
<evidence type="ECO:0000256" key="3">
    <source>
        <dbReference type="ARBA" id="ARBA00023157"/>
    </source>
</evidence>
<keyword evidence="3" id="KW-1015">Disulfide bond</keyword>
<dbReference type="MEROPS" id="M02.005"/>
<feature type="glycosylation site" description="N-linked (GlcNAc...) (complex) asparagine" evidence="5">
    <location>
        <position position="641"/>
    </location>
</feature>
<evidence type="ECO:0000256" key="2">
    <source>
        <dbReference type="ARBA" id="ARBA00022729"/>
    </source>
</evidence>
<comment type="similarity">
    <text evidence="1">Belongs to the peptidase M2 family.</text>
</comment>
<sequence length="1740" mass="194634">MLQNNRRTSGSKFTGCPKASKIRQLESALDYAHRAIRSLNKDLRKLGIENDVLRSGLQDENRVLTEEQRNAELLLKKQDEGRKKAKLQELKLQKVFIQHLLNAVLEKVLATSAPALAERKEKDLGSSCGKLQEERVLATSAPALAERKEKDLGSVCGKLQEERGAFVSQIAEQTKSNAAKDALLAELKRQIGQTKTRPHCTAESQTCYPSTKSIGSECTTECAEADVQATSEVTVVLLAELKRQIGQTKTRPHCTAESQTCSPSTKSIGSECTTECTEADVQATSEVTVVSVETQTDAVPKRHQNRAVRAWQSFCGQFFRRVRRFYIPSLNLIGKRLSKNVAKQPEDKWIQVHRMSESLKDPAVGIGSGLCPPCYSKLEQRAQKTCGRVLTEEQRNAELLLKKQDEGRKKAKLQELKLQKVFIQHLLNAVLEKVLATSAPALAERKEKDLGSSCGKLQEEREAFVSQIAEQTKSNAAKDALLAELKRQIGQTKTRPHCTAESQTCSPSAKSIWSECTTECAEADVQATSEVTVVSVETQTDAVPKAPKPCSACLAEFLWPAGFANAAFDQGEENRTLAFLEKYNQVAPNEAYKSSEASWNYATNLTVENLNKRTQASLTYSAFLEEARKKAKKFDLTKLSNDTRRQIKMVTETASSSDKDVQKTLNDVEGKMDQIYGSGKVIDTDGSKLSLDPHLYKILSNSRDYERLKALTEEQRNAELLLKKQDEGRKKAKLQELKLQKVFIQHLLNAVLEKVLATSAPALAERKGKDLGSSCGKLQEEREAFVSQIAEQTKSNAAKDALLAELKRKIGQTKTRPHCTAESQTCSPSTKSIGTECTTECAEADVQATSEVTVVSVETQTDAVPKESALDYAHRAIRSLNKEHRKLGIENDVLRSGLQDENRALTEEQRNAELLLKKQDEGRKKAKLQELKLQKVFIQHLLNAVLEKVLATSAPALAERRHLFHKLQSKRRAMPQKMPSKIRQLEAFVSQIAKQTKSNAAKDALLAELKRQIGQTKTRPHMQRKDEKYLLYCVRTGQHTRCCRVHKKFDRLLAELKRQIAQTKTRPHCTAESQTCSPSTKNIGSECTTECAEADVQATSEVTVVVLTEEQRNAELLLKKQDEGRKKAKLQELKLQKVFIQHLLNAVLEKVLATSAPALAERKEKDPRSSCGKLQEEREAFVSQIAEQTKSNAAKDALLAELKRQIGQTKTCQHCTAESQTCSPSTKSIGSECTTECAEADVQATSEVTVVSVETQTDAVPKRHQNRAVRAWQSFCGQESALDYAHRAIRSLNKEHRKLGIENDVLRSGLQDENRVLTEEQRNAELLLKKQDEGRKKAKLQELKLQKVFIQHLLNAVLEKVLATSAPALAERKEKDLGSSCGKLQEEREAFVSQIAEQTKSNAAKDALLAELKRQIGQTKTRPHCTAESHTCSPSTKSIGSECTTECAEADVQATSEVTVVSVETQTDAVPKRHQNRAVRTWQSFCGQGKDCRKMLQNNQRTSGSKFTGCPKASKIRQLESALDYAHRAIRSLNKELRKLGIENDVLRSGLQDENRVLTEEQRNAELLLKKQDEGRKKAKLQELKLQKVFIQHLLNAVLEKRHQNRAVRAWQSFCGHRHQNRAVRAWQRFCGQCLILLITKYNIFALSVYYYRGTKTVKCVPGRVSVASGLHFEVCKRKTIPAIKAHQLFVVRSIAVHADTEYCVVITSDDKCSLIAYFVCIHSGNIHRYYFNFFCDDIL</sequence>
<dbReference type="GO" id="GO:0005886">
    <property type="term" value="C:plasma membrane"/>
    <property type="evidence" value="ECO:0000318"/>
    <property type="project" value="GO_Central"/>
</dbReference>
<dbReference type="SUPFAM" id="SSF55486">
    <property type="entry name" value="Metalloproteases ('zincins'), catalytic domain"/>
    <property type="match status" value="1"/>
</dbReference>
<dbReference type="GO" id="GO:0006508">
    <property type="term" value="P:proteolysis"/>
    <property type="evidence" value="ECO:0007669"/>
    <property type="project" value="InterPro"/>
</dbReference>
<evidence type="ECO:0000256" key="1">
    <source>
        <dbReference type="ARBA" id="ARBA00008139"/>
    </source>
</evidence>
<dbReference type="eggNOG" id="KOG3690">
    <property type="taxonomic scope" value="Eukaryota"/>
</dbReference>
<dbReference type="Proteomes" id="UP000001593">
    <property type="component" value="Unassembled WGS sequence"/>
</dbReference>
<dbReference type="GO" id="GO:0008241">
    <property type="term" value="F:peptidyl-dipeptidase activity"/>
    <property type="evidence" value="ECO:0007669"/>
    <property type="project" value="InterPro"/>
</dbReference>
<keyword evidence="9" id="KW-1185">Reference proteome</keyword>
<dbReference type="HOGENOM" id="CLU_239713_0_0_1"/>
<gene>
    <name evidence="8" type="ORF">NEMVEDRAFT_v1g221377</name>
</gene>
<name>A7T2H1_NEMVE</name>
<keyword evidence="2" id="KW-0732">Signal</keyword>
<evidence type="ECO:0000313" key="9">
    <source>
        <dbReference type="Proteomes" id="UP000001593"/>
    </source>
</evidence>
<dbReference type="PANTHER" id="PTHR10514:SF27">
    <property type="entry name" value="ANGIOTENSIN-CONVERTING ENZYME"/>
    <property type="match status" value="1"/>
</dbReference>
<evidence type="ECO:0000256" key="7">
    <source>
        <dbReference type="SAM" id="Coils"/>
    </source>
</evidence>
<feature type="coiled-coil region" evidence="7">
    <location>
        <begin position="22"/>
        <end position="77"/>
    </location>
</feature>
<dbReference type="InterPro" id="IPR001548">
    <property type="entry name" value="Peptidase_M2"/>
</dbReference>
<organism evidence="8 9">
    <name type="scientific">Nematostella vectensis</name>
    <name type="common">Starlet sea anemone</name>
    <dbReference type="NCBI Taxonomy" id="45351"/>
    <lineage>
        <taxon>Eukaryota</taxon>
        <taxon>Metazoa</taxon>
        <taxon>Cnidaria</taxon>
        <taxon>Anthozoa</taxon>
        <taxon>Hexacorallia</taxon>
        <taxon>Actiniaria</taxon>
        <taxon>Edwardsiidae</taxon>
        <taxon>Nematostella</taxon>
    </lineage>
</organism>
<feature type="glycosylation site" description="N-linked (GlcNAc...) asparagine" evidence="6">
    <location>
        <position position="641"/>
    </location>
</feature>
<proteinExistence type="inferred from homology"/>
<dbReference type="Pfam" id="PF01401">
    <property type="entry name" value="Peptidase_M2"/>
    <property type="match status" value="1"/>
</dbReference>
<dbReference type="EMBL" id="DS470252">
    <property type="protein sequence ID" value="EDO29841.1"/>
    <property type="molecule type" value="Genomic_DNA"/>
</dbReference>
<dbReference type="InParanoid" id="A7T2H1"/>
<protein>
    <submittedName>
        <fullName evidence="8">Uncharacterized protein</fullName>
    </submittedName>
</protein>
<feature type="glycosylation site" description="N-linked (GlcNAc...) asparagine" evidence="5">
    <location>
        <position position="604"/>
    </location>
</feature>
<evidence type="ECO:0000256" key="4">
    <source>
        <dbReference type="ARBA" id="ARBA00023180"/>
    </source>
</evidence>
<dbReference type="GO" id="GO:0005615">
    <property type="term" value="C:extracellular space"/>
    <property type="evidence" value="ECO:0000318"/>
    <property type="project" value="GO_Central"/>
</dbReference>
<evidence type="ECO:0000256" key="5">
    <source>
        <dbReference type="PIRSR" id="PIRSR601548-10"/>
    </source>
</evidence>
<evidence type="ECO:0000256" key="6">
    <source>
        <dbReference type="PIRSR" id="PIRSR601548-5"/>
    </source>
</evidence>
<feature type="coiled-coil region" evidence="7">
    <location>
        <begin position="1516"/>
        <end position="1571"/>
    </location>
</feature>
<reference evidence="8 9" key="1">
    <citation type="journal article" date="2007" name="Science">
        <title>Sea anemone genome reveals ancestral eumetazoan gene repertoire and genomic organization.</title>
        <authorList>
            <person name="Putnam N.H."/>
            <person name="Srivastava M."/>
            <person name="Hellsten U."/>
            <person name="Dirks B."/>
            <person name="Chapman J."/>
            <person name="Salamov A."/>
            <person name="Terry A."/>
            <person name="Shapiro H."/>
            <person name="Lindquist E."/>
            <person name="Kapitonov V.V."/>
            <person name="Jurka J."/>
            <person name="Genikhovich G."/>
            <person name="Grigoriev I.V."/>
            <person name="Lucas S.M."/>
            <person name="Steele R.E."/>
            <person name="Finnerty J.R."/>
            <person name="Technau U."/>
            <person name="Martindale M.Q."/>
            <person name="Rokhsar D.S."/>
        </authorList>
    </citation>
    <scope>NUCLEOTIDE SEQUENCE [LARGE SCALE GENOMIC DNA]</scope>
    <source>
        <strain evidence="9">CH2 X CH6</strain>
    </source>
</reference>
<evidence type="ECO:0000313" key="8">
    <source>
        <dbReference type="EMBL" id="EDO29841.1"/>
    </source>
</evidence>